<evidence type="ECO:0000313" key="9">
    <source>
        <dbReference type="EMBL" id="OAE18981.1"/>
    </source>
</evidence>
<comment type="subcellular location">
    <subcellularLocation>
        <location evidence="1">Membrane</location>
    </subcellularLocation>
</comment>
<evidence type="ECO:0000256" key="1">
    <source>
        <dbReference type="ARBA" id="ARBA00004370"/>
    </source>
</evidence>
<accession>A0A176VF96</accession>
<evidence type="ECO:0000256" key="3">
    <source>
        <dbReference type="ARBA" id="ARBA00022448"/>
    </source>
</evidence>
<evidence type="ECO:0000256" key="2">
    <source>
        <dbReference type="ARBA" id="ARBA00009624"/>
    </source>
</evidence>
<dbReference type="GO" id="GO:0005741">
    <property type="term" value="C:mitochondrial outer membrane"/>
    <property type="evidence" value="ECO:0007669"/>
    <property type="project" value="InterPro"/>
</dbReference>
<dbReference type="PANTHER" id="PTHR11743">
    <property type="entry name" value="VOLTAGE-DEPENDENT ANION-SELECTIVE CHANNEL"/>
    <property type="match status" value="1"/>
</dbReference>
<gene>
    <name evidence="9" type="ORF">AXG93_461s1220</name>
</gene>
<dbReference type="InterPro" id="IPR001925">
    <property type="entry name" value="Porin_Euk"/>
</dbReference>
<dbReference type="GO" id="GO:0008308">
    <property type="term" value="F:voltage-gated monoatomic anion channel activity"/>
    <property type="evidence" value="ECO:0007669"/>
    <property type="project" value="InterPro"/>
</dbReference>
<evidence type="ECO:0000256" key="7">
    <source>
        <dbReference type="ARBA" id="ARBA00023114"/>
    </source>
</evidence>
<dbReference type="InterPro" id="IPR027246">
    <property type="entry name" value="Porin_Euk/Tom40"/>
</dbReference>
<dbReference type="Pfam" id="PF01459">
    <property type="entry name" value="Porin_3"/>
    <property type="match status" value="1"/>
</dbReference>
<dbReference type="GO" id="GO:0015288">
    <property type="term" value="F:porin activity"/>
    <property type="evidence" value="ECO:0007669"/>
    <property type="project" value="UniProtKB-KW"/>
</dbReference>
<keyword evidence="4" id="KW-1134">Transmembrane beta strand</keyword>
<evidence type="ECO:0000256" key="5">
    <source>
        <dbReference type="ARBA" id="ARBA00022692"/>
    </source>
</evidence>
<comment type="caution">
    <text evidence="9">The sequence shown here is derived from an EMBL/GenBank/DDBJ whole genome shotgun (WGS) entry which is preliminary data.</text>
</comment>
<keyword evidence="10" id="KW-1185">Reference proteome</keyword>
<dbReference type="EMBL" id="LVLJ01003965">
    <property type="protein sequence ID" value="OAE18981.1"/>
    <property type="molecule type" value="Genomic_DNA"/>
</dbReference>
<dbReference type="Proteomes" id="UP000077202">
    <property type="component" value="Unassembled WGS sequence"/>
</dbReference>
<reference evidence="9" key="1">
    <citation type="submission" date="2016-03" db="EMBL/GenBank/DDBJ databases">
        <title>Mechanisms controlling the formation of the plant cell surface in tip-growing cells are functionally conserved among land plants.</title>
        <authorList>
            <person name="Honkanen S."/>
            <person name="Jones V.A."/>
            <person name="Morieri G."/>
            <person name="Champion C."/>
            <person name="Hetherington A.J."/>
            <person name="Kelly S."/>
            <person name="Saint-Marcoux D."/>
            <person name="Proust H."/>
            <person name="Prescott H."/>
            <person name="Dolan L."/>
        </authorList>
    </citation>
    <scope>NUCLEOTIDE SEQUENCE [LARGE SCALE GENOMIC DNA]</scope>
    <source>
        <tissue evidence="9">Whole gametophyte</tissue>
    </source>
</reference>
<dbReference type="FunFam" id="2.40.160.10:FF:000003">
    <property type="entry name" value="Outer mitochondrial membrane protein porin"/>
    <property type="match status" value="1"/>
</dbReference>
<comment type="similarity">
    <text evidence="2">Belongs to the eukaryotic mitochondrial porin (TC 1.B.8.1) family.</text>
</comment>
<evidence type="ECO:0000256" key="4">
    <source>
        <dbReference type="ARBA" id="ARBA00022452"/>
    </source>
</evidence>
<dbReference type="PANTHER" id="PTHR11743:SF70">
    <property type="entry name" value="GH26960P-RELATED"/>
    <property type="match status" value="1"/>
</dbReference>
<dbReference type="GO" id="GO:0046930">
    <property type="term" value="C:pore complex"/>
    <property type="evidence" value="ECO:0007669"/>
    <property type="project" value="UniProtKB-KW"/>
</dbReference>
<keyword evidence="5" id="KW-0812">Transmembrane</keyword>
<protein>
    <submittedName>
        <fullName evidence="9">Uncharacterized protein</fullName>
    </submittedName>
</protein>
<evidence type="ECO:0000256" key="8">
    <source>
        <dbReference type="ARBA" id="ARBA00023136"/>
    </source>
</evidence>
<name>A0A176VF96_MARPO</name>
<sequence>MGKGPGFYSEIGKKTKDLLTKDYTYDQKFTVNTATSAGLVGVIALYRVINFVTTGVKKGEVFAADISTNFKRNNITADVKVDTKSNILATVTVDEFTAGAKSIFSFTIPDHKSGKVEVQYSHDHVGITSSIGLTPNPHVDVTAAIGSEGLVVGGEVGYDTATGRLTKYNAGVGFTKPDFSTAVTLIDKGDTVKASYLHLINPASRTQVAAEIAHKFSKNENTFTVGGLYELDPLTTLKGRLNNHGKMAALLQHEWRPKSLVTISGEVDTKALDKSAKIGLALALKP</sequence>
<keyword evidence="7" id="KW-0626">Porin</keyword>
<evidence type="ECO:0000256" key="6">
    <source>
        <dbReference type="ARBA" id="ARBA00023065"/>
    </source>
</evidence>
<organism evidence="9 10">
    <name type="scientific">Marchantia polymorpha subsp. ruderalis</name>
    <dbReference type="NCBI Taxonomy" id="1480154"/>
    <lineage>
        <taxon>Eukaryota</taxon>
        <taxon>Viridiplantae</taxon>
        <taxon>Streptophyta</taxon>
        <taxon>Embryophyta</taxon>
        <taxon>Marchantiophyta</taxon>
        <taxon>Marchantiopsida</taxon>
        <taxon>Marchantiidae</taxon>
        <taxon>Marchantiales</taxon>
        <taxon>Marchantiaceae</taxon>
        <taxon>Marchantia</taxon>
    </lineage>
</organism>
<dbReference type="Gene3D" id="2.40.160.10">
    <property type="entry name" value="Porin"/>
    <property type="match status" value="1"/>
</dbReference>
<dbReference type="AlphaFoldDB" id="A0A176VF96"/>
<keyword evidence="3" id="KW-0813">Transport</keyword>
<dbReference type="InterPro" id="IPR023614">
    <property type="entry name" value="Porin_dom_sf"/>
</dbReference>
<evidence type="ECO:0000313" key="10">
    <source>
        <dbReference type="Proteomes" id="UP000077202"/>
    </source>
</evidence>
<proteinExistence type="inferred from homology"/>
<keyword evidence="8" id="KW-0472">Membrane</keyword>
<dbReference type="CDD" id="cd07306">
    <property type="entry name" value="Porin3_VDAC"/>
    <property type="match status" value="1"/>
</dbReference>
<dbReference type="PROSITE" id="PS00558">
    <property type="entry name" value="EUKARYOTIC_PORIN"/>
    <property type="match status" value="1"/>
</dbReference>
<keyword evidence="6" id="KW-0406">Ion transport</keyword>